<dbReference type="Pfam" id="PF13041">
    <property type="entry name" value="PPR_2"/>
    <property type="match status" value="1"/>
</dbReference>
<sequence length="1042" mass="119677">MEVIVTSGFMGVSSLEGSGLFFLNYFQNPSSSLGFPVSRKPISKVALNTKKVSRIELFSLRASSCRIMNVLSEGEATNRSSSDGFLEKEFRFQPTFDEYLKAMESVKNIKEIQDGSQYDLKNESRRKETPRKFMSEDDEDNKMLDASEGHEHQMKGVYSIKRNALFKKSGREGLDGDRLNYKKKDSRGLKHKSKLNSDKVSGEGIIRNNQGLAQSKLDGLDKDELDKWKHDVDLKVNRESGGDEFERSLKGTSGRWKKDQPSSLKQQFEEIRFNKSMEEQGINRSYWRHSSIQKVSHNLFSGKKQMVQNRKDDTGKLEFGRSDAAKKPKESDNNLNLINSGNYYITDMERKEGKTECNKDMHDNEVETKINNSRTTNGKLERKLSYGNQRFVNLENDISETEKLGLRNSKTNGTMDRDDMQVKGYTEYHISCKKSRLKRDSRGFSEDVDENGMEMEMTAFKSFEALTDVRDMSRVSRMEMEERIQKLAKWLNGADINLPEWLFSKMMRSAKIRFTDHSILRVVQILGAFGNWRRVLQVLEWLQSRERFKSYKSRYIYTAALNVLGKARRPVEAFNVFHAMLQQLSSYPDLAAYHCIAVTLGQAGHLKELFDVIDCMRSPPKKKFKTGVLEKWDPRLEPDIIVYNAVLNACVRRKQWEGAFWVLQQLKQQGLQPSNTTYGLAMEVMFACGKYNLVHEFFNKVCKSSIPNALNYKVLVNTLWREGKADEAVLIVQDMERRGIVGSASLYYDLARCLCSVGRCQEALMQIDKICKVANKPLVITYTGLIQACLDSGNVQDGAYIFSEMRKLCSPNLVTCNIMLKAFVKNGMFNEAKDLFQQMCDGSSNISSKADYANRIIPDDYTFNTMLDACTAEKKWDDFKHVYQRMLDHGFHFNKKRHLRMILEASRSIKGELLDITWNHLVGAEQVPPLALLEEIFFLKLQENDCAAAISIIGHKTSELHAFSEKTWFNLFKMNSHRIEKHTLIKLIHELSFLVAGNHHPNPTFKNIISSCREFIRTHLTPHDINPVEKVGMNFSGIMVDS</sequence>
<reference evidence="4 5" key="1">
    <citation type="journal article" date="2020" name="Mol. Biol. Evol.">
        <title>Distinct Expression and Methylation Patterns for Genes with Different Fates following a Single Whole-Genome Duplication in Flowering Plants.</title>
        <authorList>
            <person name="Shi T."/>
            <person name="Rahmani R.S."/>
            <person name="Gugger P.F."/>
            <person name="Wang M."/>
            <person name="Li H."/>
            <person name="Zhang Y."/>
            <person name="Li Z."/>
            <person name="Wang Q."/>
            <person name="Van de Peer Y."/>
            <person name="Marchal K."/>
            <person name="Chen J."/>
        </authorList>
    </citation>
    <scope>NUCLEOTIDE SEQUENCE [LARGE SCALE GENOMIC DNA]</scope>
    <source>
        <tissue evidence="4">Leaf</tissue>
    </source>
</reference>
<dbReference type="Proteomes" id="UP000607653">
    <property type="component" value="Unassembled WGS sequence"/>
</dbReference>
<dbReference type="NCBIfam" id="TIGR00756">
    <property type="entry name" value="PPR"/>
    <property type="match status" value="5"/>
</dbReference>
<feature type="repeat" description="PPR" evidence="2">
    <location>
        <begin position="639"/>
        <end position="673"/>
    </location>
</feature>
<accession>A0A822YXQ3</accession>
<evidence type="ECO:0000313" key="5">
    <source>
        <dbReference type="Proteomes" id="UP000607653"/>
    </source>
</evidence>
<evidence type="ECO:0000256" key="3">
    <source>
        <dbReference type="SAM" id="MobiDB-lite"/>
    </source>
</evidence>
<evidence type="ECO:0000256" key="2">
    <source>
        <dbReference type="PROSITE-ProRule" id="PRU00708"/>
    </source>
</evidence>
<dbReference type="InterPro" id="IPR002885">
    <property type="entry name" value="PPR_rpt"/>
</dbReference>
<evidence type="ECO:0000256" key="1">
    <source>
        <dbReference type="ARBA" id="ARBA00022737"/>
    </source>
</evidence>
<evidence type="ECO:0008006" key="6">
    <source>
        <dbReference type="Google" id="ProtNLM"/>
    </source>
</evidence>
<organism evidence="4 5">
    <name type="scientific">Nelumbo nucifera</name>
    <name type="common">Sacred lotus</name>
    <dbReference type="NCBI Taxonomy" id="4432"/>
    <lineage>
        <taxon>Eukaryota</taxon>
        <taxon>Viridiplantae</taxon>
        <taxon>Streptophyta</taxon>
        <taxon>Embryophyta</taxon>
        <taxon>Tracheophyta</taxon>
        <taxon>Spermatophyta</taxon>
        <taxon>Magnoliopsida</taxon>
        <taxon>Proteales</taxon>
        <taxon>Nelumbonaceae</taxon>
        <taxon>Nelumbo</taxon>
    </lineage>
</organism>
<dbReference type="PANTHER" id="PTHR46935:SF1">
    <property type="entry name" value="OS01G0674700 PROTEIN"/>
    <property type="match status" value="1"/>
</dbReference>
<dbReference type="SUPFAM" id="SSF81901">
    <property type="entry name" value="HCP-like"/>
    <property type="match status" value="1"/>
</dbReference>
<dbReference type="AlphaFoldDB" id="A0A822YXQ3"/>
<dbReference type="Pfam" id="PF01535">
    <property type="entry name" value="PPR"/>
    <property type="match status" value="3"/>
</dbReference>
<dbReference type="Pfam" id="PF13812">
    <property type="entry name" value="PPR_3"/>
    <property type="match status" value="1"/>
</dbReference>
<feature type="repeat" description="PPR" evidence="2">
    <location>
        <begin position="812"/>
        <end position="846"/>
    </location>
</feature>
<dbReference type="PROSITE" id="PS51375">
    <property type="entry name" value="PPR"/>
    <property type="match status" value="4"/>
</dbReference>
<dbReference type="EMBL" id="DUZY01000004">
    <property type="protein sequence ID" value="DAD37280.1"/>
    <property type="molecule type" value="Genomic_DNA"/>
</dbReference>
<gene>
    <name evidence="4" type="ORF">HUJ06_007921</name>
</gene>
<keyword evidence="1" id="KW-0677">Repeat</keyword>
<feature type="compositionally biased region" description="Basic and acidic residues" evidence="3">
    <location>
        <begin position="120"/>
        <end position="141"/>
    </location>
</feature>
<proteinExistence type="predicted"/>
<feature type="region of interest" description="Disordered" evidence="3">
    <location>
        <begin position="117"/>
        <end position="141"/>
    </location>
</feature>
<dbReference type="PANTHER" id="PTHR46935">
    <property type="entry name" value="OS01G0674700 PROTEIN"/>
    <property type="match status" value="1"/>
</dbReference>
<feature type="region of interest" description="Disordered" evidence="3">
    <location>
        <begin position="243"/>
        <end position="262"/>
    </location>
</feature>
<dbReference type="InterPro" id="IPR011990">
    <property type="entry name" value="TPR-like_helical_dom_sf"/>
</dbReference>
<name>A0A822YXQ3_NELNU</name>
<dbReference type="InterPro" id="IPR044645">
    <property type="entry name" value="DG1/EMB2279-like"/>
</dbReference>
<dbReference type="Gene3D" id="1.25.40.10">
    <property type="entry name" value="Tetratricopeptide repeat domain"/>
    <property type="match status" value="3"/>
</dbReference>
<feature type="region of interest" description="Disordered" evidence="3">
    <location>
        <begin position="176"/>
        <end position="196"/>
    </location>
</feature>
<keyword evidence="5" id="KW-1185">Reference proteome</keyword>
<feature type="repeat" description="PPR" evidence="2">
    <location>
        <begin position="859"/>
        <end position="893"/>
    </location>
</feature>
<feature type="repeat" description="PPR" evidence="2">
    <location>
        <begin position="708"/>
        <end position="742"/>
    </location>
</feature>
<protein>
    <recommendedName>
        <fullName evidence="6">Pentatricopeptide repeat-containing protein At1g30610, chloroplastic</fullName>
    </recommendedName>
</protein>
<dbReference type="GO" id="GO:0009658">
    <property type="term" value="P:chloroplast organization"/>
    <property type="evidence" value="ECO:0007669"/>
    <property type="project" value="InterPro"/>
</dbReference>
<dbReference type="FunFam" id="1.25.40.10:FF:000363">
    <property type="entry name" value="Pentatricopeptide repeat-containing protein"/>
    <property type="match status" value="1"/>
</dbReference>
<evidence type="ECO:0000313" key="4">
    <source>
        <dbReference type="EMBL" id="DAD37280.1"/>
    </source>
</evidence>
<comment type="caution">
    <text evidence="4">The sequence shown here is derived from an EMBL/GenBank/DDBJ whole genome shotgun (WGS) entry which is preliminary data.</text>
</comment>
<feature type="compositionally biased region" description="Basic and acidic residues" evidence="3">
    <location>
        <begin position="176"/>
        <end position="188"/>
    </location>
</feature>